<dbReference type="InterPro" id="IPR021522">
    <property type="entry name" value="MctB"/>
</dbReference>
<evidence type="ECO:0000313" key="2">
    <source>
        <dbReference type="Proteomes" id="UP000050517"/>
    </source>
</evidence>
<dbReference type="PATRIC" id="fig|1544416.3.peg.811"/>
<organism evidence="1 2">
    <name type="scientific">Corynebacterium oculi</name>
    <dbReference type="NCBI Taxonomy" id="1544416"/>
    <lineage>
        <taxon>Bacteria</taxon>
        <taxon>Bacillati</taxon>
        <taxon>Actinomycetota</taxon>
        <taxon>Actinomycetes</taxon>
        <taxon>Mycobacteriales</taxon>
        <taxon>Corynebacteriaceae</taxon>
        <taxon>Corynebacterium</taxon>
    </lineage>
</organism>
<protein>
    <submittedName>
        <fullName evidence="1">Copper transporter MctB</fullName>
    </submittedName>
</protein>
<dbReference type="STRING" id="1544416.Cocul_00811"/>
<proteinExistence type="predicted"/>
<name>A0A0Q0UG29_9CORY</name>
<dbReference type="GO" id="GO:0055070">
    <property type="term" value="P:copper ion homeostasis"/>
    <property type="evidence" value="ECO:0007669"/>
    <property type="project" value="InterPro"/>
</dbReference>
<gene>
    <name evidence="1" type="primary">mctB</name>
    <name evidence="1" type="ORF">Cocul_00811</name>
</gene>
<reference evidence="1 2" key="1">
    <citation type="submission" date="2015-10" db="EMBL/GenBank/DDBJ databases">
        <title>Corynebacteirum lowii and Corynebacterium oculi species nova, derived from human clinical disease and and emended description of Corynebacterium mastiditis.</title>
        <authorList>
            <person name="Bernard K."/>
            <person name="Pacheco A.L."/>
            <person name="Mcdougall C."/>
            <person name="Burtx T."/>
            <person name="Weibe D."/>
            <person name="Tyler S."/>
            <person name="Olson A.B."/>
            <person name="Cnockaert M."/>
            <person name="Eguchi H."/>
            <person name="Kuwahara T."/>
            <person name="Nakayama-Imaohji H."/>
            <person name="Boudewijins M."/>
            <person name="Van Hoecke F."/>
            <person name="Bernier A.-M."/>
            <person name="Vandamme P."/>
        </authorList>
    </citation>
    <scope>NUCLEOTIDE SEQUENCE [LARGE SCALE GENOMIC DNA]</scope>
    <source>
        <strain evidence="1 2">NML 130210</strain>
    </source>
</reference>
<dbReference type="RefSeq" id="WP_055121967.1">
    <property type="nucleotide sequence ID" value="NZ_LKST01000001.1"/>
</dbReference>
<dbReference type="EMBL" id="LKST01000001">
    <property type="protein sequence ID" value="KQB85663.1"/>
    <property type="molecule type" value="Genomic_DNA"/>
</dbReference>
<dbReference type="GO" id="GO:0016020">
    <property type="term" value="C:membrane"/>
    <property type="evidence" value="ECO:0007669"/>
    <property type="project" value="InterPro"/>
</dbReference>
<comment type="caution">
    <text evidence="1">The sequence shown here is derived from an EMBL/GenBank/DDBJ whole genome shotgun (WGS) entry which is preliminary data.</text>
</comment>
<evidence type="ECO:0000313" key="1">
    <source>
        <dbReference type="EMBL" id="KQB85663.1"/>
    </source>
</evidence>
<dbReference type="Pfam" id="PF11382">
    <property type="entry name" value="MctB"/>
    <property type="match status" value="1"/>
</dbReference>
<dbReference type="OrthoDB" id="4350157at2"/>
<dbReference type="Proteomes" id="UP000050517">
    <property type="component" value="Unassembled WGS sequence"/>
</dbReference>
<accession>A0A0Q0UG29</accession>
<dbReference type="AlphaFoldDB" id="A0A0Q0UG29"/>
<keyword evidence="2" id="KW-1185">Reference proteome</keyword>
<sequence>MAKAGLVIAGLGFGVAVGSALGAYVLAPVDHTDDLAVAAAESEAQRSAQEADDSDRVVESLAPEALAGSLDQRPVLIFATSDAAERASTVRHWLNQAGAIDAGQITLEERFTDQEGADSLKTIVTNTLPAGAQLSENSLDPGTHAGEALGSALMLNPETGEPQATVDERADLLTALRDAGFLSYASGTILPAQGIVVLSGEEEGFAEHSLESFAAALNTRGNAVARATAPDRVSEQVSVVLRLRDMLN</sequence>